<evidence type="ECO:0000313" key="6">
    <source>
        <dbReference type="EMBL" id="GMF22454.1"/>
    </source>
</evidence>
<proteinExistence type="inferred from homology"/>
<keyword evidence="4" id="KW-0732">Signal</keyword>
<evidence type="ECO:0000256" key="3">
    <source>
        <dbReference type="ARBA" id="ARBA00022525"/>
    </source>
</evidence>
<gene>
    <name evidence="6" type="ORF">Plil01_000895300</name>
</gene>
<keyword evidence="3 5" id="KW-0964">Secreted</keyword>
<evidence type="ECO:0000256" key="5">
    <source>
        <dbReference type="RuleBase" id="RU367124"/>
    </source>
</evidence>
<protein>
    <recommendedName>
        <fullName evidence="5">RxLR effector protein</fullName>
    </recommendedName>
</protein>
<dbReference type="EMBL" id="BSXW01000442">
    <property type="protein sequence ID" value="GMF22454.1"/>
    <property type="molecule type" value="Genomic_DNA"/>
</dbReference>
<evidence type="ECO:0000256" key="1">
    <source>
        <dbReference type="ARBA" id="ARBA00004613"/>
    </source>
</evidence>
<dbReference type="AlphaFoldDB" id="A0A9W6WYX2"/>
<keyword evidence="7" id="KW-1185">Reference proteome</keyword>
<evidence type="ECO:0000256" key="2">
    <source>
        <dbReference type="ARBA" id="ARBA00010400"/>
    </source>
</evidence>
<sequence>MTTADRVAATSFVQAKSFLRGLKEHDAANDNEDRGLETLKQLPKNVFNSIFGPRKEMSSRYVKKLLRKPDLREKTFANWAKSDLDGTDLFEGITQPCQEEHEVSSQVARAV</sequence>
<reference evidence="6" key="1">
    <citation type="submission" date="2023-04" db="EMBL/GenBank/DDBJ databases">
        <title>Phytophthora lilii NBRC 32176.</title>
        <authorList>
            <person name="Ichikawa N."/>
            <person name="Sato H."/>
            <person name="Tonouchi N."/>
        </authorList>
    </citation>
    <scope>NUCLEOTIDE SEQUENCE</scope>
    <source>
        <strain evidence="6">NBRC 32176</strain>
    </source>
</reference>
<comment type="caution">
    <text evidence="6">The sequence shown here is derived from an EMBL/GenBank/DDBJ whole genome shotgun (WGS) entry which is preliminary data.</text>
</comment>
<dbReference type="InterPro" id="IPR031825">
    <property type="entry name" value="RXLR"/>
</dbReference>
<evidence type="ECO:0000313" key="7">
    <source>
        <dbReference type="Proteomes" id="UP001165083"/>
    </source>
</evidence>
<comment type="similarity">
    <text evidence="2 5">Belongs to the RxLR effector family.</text>
</comment>
<dbReference type="Pfam" id="PF16810">
    <property type="entry name" value="RXLR"/>
    <property type="match status" value="1"/>
</dbReference>
<dbReference type="Proteomes" id="UP001165083">
    <property type="component" value="Unassembled WGS sequence"/>
</dbReference>
<comment type="function">
    <text evidence="5">Effector that suppresses plant defense responses during pathogen infection.</text>
</comment>
<evidence type="ECO:0000256" key="4">
    <source>
        <dbReference type="ARBA" id="ARBA00022729"/>
    </source>
</evidence>
<comment type="subcellular location">
    <subcellularLocation>
        <location evidence="1 5">Secreted</location>
    </subcellularLocation>
</comment>
<accession>A0A9W6WYX2</accession>
<name>A0A9W6WYX2_9STRA</name>
<comment type="domain">
    <text evidence="5">The RxLR-dEER motif acts to carry the protein into the host cell cytoplasm through binding to cell surface phosphatidylinositol-3-phosphate.</text>
</comment>
<organism evidence="6 7">
    <name type="scientific">Phytophthora lilii</name>
    <dbReference type="NCBI Taxonomy" id="2077276"/>
    <lineage>
        <taxon>Eukaryota</taxon>
        <taxon>Sar</taxon>
        <taxon>Stramenopiles</taxon>
        <taxon>Oomycota</taxon>
        <taxon>Peronosporomycetes</taxon>
        <taxon>Peronosporales</taxon>
        <taxon>Peronosporaceae</taxon>
        <taxon>Phytophthora</taxon>
    </lineage>
</organism>